<evidence type="ECO:0000256" key="3">
    <source>
        <dbReference type="ARBA" id="ARBA00022452"/>
    </source>
</evidence>
<protein>
    <submittedName>
        <fullName evidence="9">Transporter</fullName>
    </submittedName>
</protein>
<evidence type="ECO:0000256" key="2">
    <source>
        <dbReference type="ARBA" id="ARBA00008163"/>
    </source>
</evidence>
<dbReference type="PANTHER" id="PTHR35093:SF8">
    <property type="entry name" value="OUTER MEMBRANE PROTEIN NMB0088-RELATED"/>
    <property type="match status" value="1"/>
</dbReference>
<dbReference type="eggNOG" id="COG2067">
    <property type="taxonomic scope" value="Bacteria"/>
</dbReference>
<evidence type="ECO:0000256" key="7">
    <source>
        <dbReference type="ARBA" id="ARBA00023237"/>
    </source>
</evidence>
<evidence type="ECO:0000313" key="9">
    <source>
        <dbReference type="EMBL" id="OUN03452.1"/>
    </source>
</evidence>
<dbReference type="RefSeq" id="WP_087402105.1">
    <property type="nucleotide sequence ID" value="NZ_NFHB01000004.1"/>
</dbReference>
<keyword evidence="4" id="KW-0812">Transmembrane</keyword>
<dbReference type="Gene3D" id="2.40.160.60">
    <property type="entry name" value="Outer membrane protein transport protein (OMPP1/FadL/TodX)"/>
    <property type="match status" value="1"/>
</dbReference>
<evidence type="ECO:0000256" key="5">
    <source>
        <dbReference type="ARBA" id="ARBA00022729"/>
    </source>
</evidence>
<evidence type="ECO:0000256" key="4">
    <source>
        <dbReference type="ARBA" id="ARBA00022692"/>
    </source>
</evidence>
<evidence type="ECO:0000256" key="8">
    <source>
        <dbReference type="SAM" id="SignalP"/>
    </source>
</evidence>
<dbReference type="OrthoDB" id="9765571at2"/>
<dbReference type="SUPFAM" id="SSF56935">
    <property type="entry name" value="Porins"/>
    <property type="match status" value="1"/>
</dbReference>
<keyword evidence="3" id="KW-1134">Transmembrane beta strand</keyword>
<organism evidence="9 10">
    <name type="scientific">Alistipes onderdonkii</name>
    <dbReference type="NCBI Taxonomy" id="328813"/>
    <lineage>
        <taxon>Bacteria</taxon>
        <taxon>Pseudomonadati</taxon>
        <taxon>Bacteroidota</taxon>
        <taxon>Bacteroidia</taxon>
        <taxon>Bacteroidales</taxon>
        <taxon>Rikenellaceae</taxon>
        <taxon>Alistipes</taxon>
    </lineage>
</organism>
<evidence type="ECO:0000256" key="6">
    <source>
        <dbReference type="ARBA" id="ARBA00023136"/>
    </source>
</evidence>
<dbReference type="InterPro" id="IPR005017">
    <property type="entry name" value="OMPP1/FadL/TodX"/>
</dbReference>
<evidence type="ECO:0000313" key="10">
    <source>
        <dbReference type="Proteomes" id="UP000195772"/>
    </source>
</evidence>
<proteinExistence type="inferred from homology"/>
<feature type="chain" id="PRO_5012192663" evidence="8">
    <location>
        <begin position="21"/>
        <end position="558"/>
    </location>
</feature>
<comment type="similarity">
    <text evidence="2">Belongs to the OmpP1/FadL family.</text>
</comment>
<keyword evidence="5 8" id="KW-0732">Signal</keyword>
<dbReference type="AlphaFoldDB" id="A0A1Y3QUV8"/>
<sequence>MKRKIMILLAACVAAAPLQAQNLEFGGLTYNNDLMMSTDFAALSRSHPFGTARVMGMGGAFTSLGADLSSMSINPAGLGMFRRNEFSLTPLLSVAHGQTQGAPSWVGNNKTRFAFANVGVALNVFESPASPLTSLTLGIGMNRIADFNTRYSFSSESRYDPSKPDQLMPTIADVFGQQLGQDGIFPDKDGNLGYNYNPWYWPAILGYNGYLISDVGGQWVPDCIGRNASVRHSMDVVSQGSINEFAVSMGANFNNIVYVGATIGIRSVYKKVGMTYQEEYGYFDAAGNSANAVDKNGTPLNAQLDYMSLYQESKIDGSGVDFKLGVIVRPVAGLRVGVAFHTPTYYWLDRSYRADIESHLINNKTEDDQYNFDSTPRQDDIGGNSWDFVSPSRLLFGASYTFGNFAIVSVDYEREWYNGIRVKNVPEGADFHPEAYKAEFKNNYKGTNTLRAGVEVRPLPIFAVRLGGGYTDSMFKDRQQYYNSPSVYESYYITGGLGINLGRNTVLDVAYQNVTEKQTPYELFFSKYQNGGEMKTYSGLYDTKQTRHYISMTLGFRF</sequence>
<name>A0A1Y3QUV8_9BACT</name>
<comment type="subcellular location">
    <subcellularLocation>
        <location evidence="1">Cell outer membrane</location>
        <topology evidence="1">Multi-pass membrane protein</topology>
    </subcellularLocation>
</comment>
<accession>A0A1Y3QUV8</accession>
<evidence type="ECO:0000256" key="1">
    <source>
        <dbReference type="ARBA" id="ARBA00004571"/>
    </source>
</evidence>
<comment type="caution">
    <text evidence="9">The sequence shown here is derived from an EMBL/GenBank/DDBJ whole genome shotgun (WGS) entry which is preliminary data.</text>
</comment>
<reference evidence="10" key="1">
    <citation type="submission" date="2017-04" db="EMBL/GenBank/DDBJ databases">
        <title>Function of individual gut microbiota members based on whole genome sequencing of pure cultures obtained from chicken caecum.</title>
        <authorList>
            <person name="Medvecky M."/>
            <person name="Cejkova D."/>
            <person name="Polansky O."/>
            <person name="Karasova D."/>
            <person name="Kubasova T."/>
            <person name="Cizek A."/>
            <person name="Rychlik I."/>
        </authorList>
    </citation>
    <scope>NUCLEOTIDE SEQUENCE [LARGE SCALE GENOMIC DNA]</scope>
    <source>
        <strain evidence="10">An90</strain>
    </source>
</reference>
<dbReference type="GO" id="GO:0009279">
    <property type="term" value="C:cell outer membrane"/>
    <property type="evidence" value="ECO:0007669"/>
    <property type="project" value="UniProtKB-SubCell"/>
</dbReference>
<keyword evidence="7" id="KW-0998">Cell outer membrane</keyword>
<keyword evidence="6" id="KW-0472">Membrane</keyword>
<feature type="signal peptide" evidence="8">
    <location>
        <begin position="1"/>
        <end position="20"/>
    </location>
</feature>
<dbReference type="GO" id="GO:0015483">
    <property type="term" value="F:long-chain fatty acid transporting porin activity"/>
    <property type="evidence" value="ECO:0007669"/>
    <property type="project" value="TreeGrafter"/>
</dbReference>
<dbReference type="Proteomes" id="UP000195772">
    <property type="component" value="Unassembled WGS sequence"/>
</dbReference>
<gene>
    <name evidence="9" type="ORF">B5G41_07125</name>
</gene>
<dbReference type="EMBL" id="NFHB01000004">
    <property type="protein sequence ID" value="OUN03452.1"/>
    <property type="molecule type" value="Genomic_DNA"/>
</dbReference>
<dbReference type="PANTHER" id="PTHR35093">
    <property type="entry name" value="OUTER MEMBRANE PROTEIN NMB0088-RELATED"/>
    <property type="match status" value="1"/>
</dbReference>